<evidence type="ECO:0000313" key="5">
    <source>
        <dbReference type="Proteomes" id="UP000186817"/>
    </source>
</evidence>
<dbReference type="SUPFAM" id="SSF48403">
    <property type="entry name" value="Ankyrin repeat"/>
    <property type="match status" value="1"/>
</dbReference>
<feature type="repeat" description="ANK" evidence="1">
    <location>
        <begin position="20"/>
        <end position="52"/>
    </location>
</feature>
<keyword evidence="5" id="KW-1185">Reference proteome</keyword>
<dbReference type="InterPro" id="IPR002110">
    <property type="entry name" value="Ankyrin_rpt"/>
</dbReference>
<name>A0A1Q9EY05_SYMMI</name>
<keyword evidence="1" id="KW-0040">ANK repeat</keyword>
<feature type="domain" description="RNA methyltransferase bin3 C-terminal" evidence="3">
    <location>
        <begin position="75"/>
        <end position="134"/>
    </location>
</feature>
<dbReference type="OrthoDB" id="194358at2759"/>
<dbReference type="EMBL" id="LSRX01000045">
    <property type="protein sequence ID" value="OLQ12299.1"/>
    <property type="molecule type" value="Genomic_DNA"/>
</dbReference>
<evidence type="ECO:0000313" key="4">
    <source>
        <dbReference type="EMBL" id="OLQ12299.1"/>
    </source>
</evidence>
<evidence type="ECO:0000259" key="3">
    <source>
        <dbReference type="Pfam" id="PF06859"/>
    </source>
</evidence>
<dbReference type="GO" id="GO:0008168">
    <property type="term" value="F:methyltransferase activity"/>
    <property type="evidence" value="ECO:0007669"/>
    <property type="project" value="InterPro"/>
</dbReference>
<dbReference type="Gene3D" id="3.40.50.150">
    <property type="entry name" value="Vaccinia Virus protein VP39"/>
    <property type="match status" value="1"/>
</dbReference>
<sequence length="157" mass="17585">MSRSSCCYDDVRDRDAVDKGGHRALWIASSTGHVEIVSLLLEFGADTGVADKYHSLLDGANMDAADVYGGTALWTFCRKRHITRAIRDTVASIEIRPEDFAEYLVGLGFEKVDVIDPPDDLPKNFQRQLLIFRRPEEEAADDSAEQSHKRKAERISS</sequence>
<organism evidence="4 5">
    <name type="scientific">Symbiodinium microadriaticum</name>
    <name type="common">Dinoflagellate</name>
    <name type="synonym">Zooxanthella microadriatica</name>
    <dbReference type="NCBI Taxonomy" id="2951"/>
    <lineage>
        <taxon>Eukaryota</taxon>
        <taxon>Sar</taxon>
        <taxon>Alveolata</taxon>
        <taxon>Dinophyceae</taxon>
        <taxon>Suessiales</taxon>
        <taxon>Symbiodiniaceae</taxon>
        <taxon>Symbiodinium</taxon>
    </lineage>
</organism>
<feature type="compositionally biased region" description="Basic residues" evidence="2">
    <location>
        <begin position="148"/>
        <end position="157"/>
    </location>
</feature>
<dbReference type="AlphaFoldDB" id="A0A1Q9EY05"/>
<protein>
    <recommendedName>
        <fullName evidence="3">RNA methyltransferase bin3 C-terminal domain-containing protein</fullName>
    </recommendedName>
</protein>
<dbReference type="InterPro" id="IPR029063">
    <property type="entry name" value="SAM-dependent_MTases_sf"/>
</dbReference>
<dbReference type="Gene3D" id="1.25.40.20">
    <property type="entry name" value="Ankyrin repeat-containing domain"/>
    <property type="match status" value="1"/>
</dbReference>
<reference evidence="4 5" key="1">
    <citation type="submission" date="2016-02" db="EMBL/GenBank/DDBJ databases">
        <title>Genome analysis of coral dinoflagellate symbionts highlights evolutionary adaptations to a symbiotic lifestyle.</title>
        <authorList>
            <person name="Aranda M."/>
            <person name="Li Y."/>
            <person name="Liew Y.J."/>
            <person name="Baumgarten S."/>
            <person name="Simakov O."/>
            <person name="Wilson M."/>
            <person name="Piel J."/>
            <person name="Ashoor H."/>
            <person name="Bougouffa S."/>
            <person name="Bajic V.B."/>
            <person name="Ryu T."/>
            <person name="Ravasi T."/>
            <person name="Bayer T."/>
            <person name="Micklem G."/>
            <person name="Kim H."/>
            <person name="Bhak J."/>
            <person name="Lajeunesse T.C."/>
            <person name="Voolstra C.R."/>
        </authorList>
    </citation>
    <scope>NUCLEOTIDE SEQUENCE [LARGE SCALE GENOMIC DNA]</scope>
    <source>
        <strain evidence="4 5">CCMP2467</strain>
    </source>
</reference>
<evidence type="ECO:0000256" key="1">
    <source>
        <dbReference type="PROSITE-ProRule" id="PRU00023"/>
    </source>
</evidence>
<feature type="region of interest" description="Disordered" evidence="2">
    <location>
        <begin position="136"/>
        <end position="157"/>
    </location>
</feature>
<dbReference type="PROSITE" id="PS50088">
    <property type="entry name" value="ANK_REPEAT"/>
    <property type="match status" value="1"/>
</dbReference>
<dbReference type="Proteomes" id="UP000186817">
    <property type="component" value="Unassembled WGS sequence"/>
</dbReference>
<dbReference type="InterPro" id="IPR010675">
    <property type="entry name" value="Bin3_C"/>
</dbReference>
<evidence type="ECO:0000256" key="2">
    <source>
        <dbReference type="SAM" id="MobiDB-lite"/>
    </source>
</evidence>
<accession>A0A1Q9EY05</accession>
<dbReference type="InterPro" id="IPR036770">
    <property type="entry name" value="Ankyrin_rpt-contain_sf"/>
</dbReference>
<dbReference type="Pfam" id="PF06859">
    <property type="entry name" value="Bin3"/>
    <property type="match status" value="1"/>
</dbReference>
<proteinExistence type="predicted"/>
<comment type="caution">
    <text evidence="4">The sequence shown here is derived from an EMBL/GenBank/DDBJ whole genome shotgun (WGS) entry which is preliminary data.</text>
</comment>
<dbReference type="Pfam" id="PF00023">
    <property type="entry name" value="Ank"/>
    <property type="match status" value="1"/>
</dbReference>
<gene>
    <name evidence="4" type="ORF">AK812_SmicGene3797</name>
</gene>
<dbReference type="PROSITE" id="PS50297">
    <property type="entry name" value="ANK_REP_REGION"/>
    <property type="match status" value="1"/>
</dbReference>